<evidence type="ECO:0000256" key="1">
    <source>
        <dbReference type="ARBA" id="ARBA00022801"/>
    </source>
</evidence>
<dbReference type="InterPro" id="IPR029052">
    <property type="entry name" value="Metallo-depent_PP-like"/>
</dbReference>
<proteinExistence type="predicted"/>
<dbReference type="EMBL" id="MU864465">
    <property type="protein sequence ID" value="KAK4185000.1"/>
    <property type="molecule type" value="Genomic_DNA"/>
</dbReference>
<dbReference type="Proteomes" id="UP001302126">
    <property type="component" value="Unassembled WGS sequence"/>
</dbReference>
<dbReference type="InterPro" id="IPR004843">
    <property type="entry name" value="Calcineurin-like_PHP"/>
</dbReference>
<dbReference type="GO" id="GO:0008081">
    <property type="term" value="F:phosphoric diester hydrolase activity"/>
    <property type="evidence" value="ECO:0007669"/>
    <property type="project" value="TreeGrafter"/>
</dbReference>
<dbReference type="PANTHER" id="PTHR10340:SF27">
    <property type="entry name" value="ACL091CP"/>
    <property type="match status" value="1"/>
</dbReference>
<dbReference type="SUPFAM" id="SSF56300">
    <property type="entry name" value="Metallo-dependent phosphatases"/>
    <property type="match status" value="1"/>
</dbReference>
<gene>
    <name evidence="5" type="ORF">QBC35DRAFT_534505</name>
</gene>
<evidence type="ECO:0000313" key="6">
    <source>
        <dbReference type="Proteomes" id="UP001302126"/>
    </source>
</evidence>
<dbReference type="PANTHER" id="PTHR10340">
    <property type="entry name" value="SPHINGOMYELIN PHOSPHODIESTERASE"/>
    <property type="match status" value="1"/>
</dbReference>
<dbReference type="Pfam" id="PF00149">
    <property type="entry name" value="Metallophos"/>
    <property type="match status" value="1"/>
</dbReference>
<organism evidence="5 6">
    <name type="scientific">Podospora australis</name>
    <dbReference type="NCBI Taxonomy" id="1536484"/>
    <lineage>
        <taxon>Eukaryota</taxon>
        <taxon>Fungi</taxon>
        <taxon>Dikarya</taxon>
        <taxon>Ascomycota</taxon>
        <taxon>Pezizomycotina</taxon>
        <taxon>Sordariomycetes</taxon>
        <taxon>Sordariomycetidae</taxon>
        <taxon>Sordariales</taxon>
        <taxon>Podosporaceae</taxon>
        <taxon>Podospora</taxon>
    </lineage>
</organism>
<feature type="chain" id="PRO_5042859275" evidence="3">
    <location>
        <begin position="19"/>
        <end position="672"/>
    </location>
</feature>
<evidence type="ECO:0000313" key="5">
    <source>
        <dbReference type="EMBL" id="KAK4185000.1"/>
    </source>
</evidence>
<dbReference type="AlphaFoldDB" id="A0AAN6WPE2"/>
<keyword evidence="3" id="KW-0732">Signal</keyword>
<sequence length="672" mass="74301">MNSFAVCLFVFFATQSLSNLVVNAIPDSSVEFPGRLSVFTVPLAFPTSVYSSYYGVFRPGPTHQPQPVIVDPILNITFPFNLTNSDEIFPNRGDGGDPVLFPPAAANLTDADADALVSIAITQIVSILETSSNSGMSGNCSRCLSALSVGQLVARLAPTRLPASMVSLCKRMKFRTDTVCEELYHENTFGASWTQVLSHADIMGSDGRYICASLSPKFCPPPDVVPVRVKFPRPRPTCPRTPRRSGSRVKVLHLSDLHLDTRYETGSEAACTTGRLCCRLRENPYPGRIIHPATLFGNYLCDSPFYLALAALQSIEPLTGTSLKHPPVFTLYTGDLAPHEPEDRLSRSFLYATEDAVWQMFKRYIGGPIYAALGEHYGWIDNSTQTQAALHYGAYAVNHPLCLRIITLNTDFYYRNNIYAYLHADDPDFSGIFTFLVAELQKAEDVGQRVWIVGHSPSGWQGLNALPGGSEMLYQIIERYSPHVIANVFFGHTHEDQTTIYYKNNGTNQTAEKAIASAWIGPSLTPLTNLNSGYRLYEVDSGSWEVFEAWTFYADVNTFSSLNTSSENDGPVFKLEYSTRKAYGKAANNWPHDAPLNATFWHLVTEAMERDRELVSLFNTYQGKSSIKTPNCTSLACAQAKICYIRSGSTALGRQCPQGFSSVQADYDGVNF</sequence>
<feature type="signal peptide" evidence="3">
    <location>
        <begin position="1"/>
        <end position="18"/>
    </location>
</feature>
<feature type="domain" description="Calcineurin-like phosphoesterase" evidence="4">
    <location>
        <begin position="250"/>
        <end position="495"/>
    </location>
</feature>
<evidence type="ECO:0000259" key="4">
    <source>
        <dbReference type="Pfam" id="PF00149"/>
    </source>
</evidence>
<evidence type="ECO:0000256" key="3">
    <source>
        <dbReference type="SAM" id="SignalP"/>
    </source>
</evidence>
<protein>
    <submittedName>
        <fullName evidence="5">Metallo-dependent phosphatase-like protein</fullName>
    </submittedName>
</protein>
<reference evidence="5" key="1">
    <citation type="journal article" date="2023" name="Mol. Phylogenet. Evol.">
        <title>Genome-scale phylogeny and comparative genomics of the fungal order Sordariales.</title>
        <authorList>
            <person name="Hensen N."/>
            <person name="Bonometti L."/>
            <person name="Westerberg I."/>
            <person name="Brannstrom I.O."/>
            <person name="Guillou S."/>
            <person name="Cros-Aarteil S."/>
            <person name="Calhoun S."/>
            <person name="Haridas S."/>
            <person name="Kuo A."/>
            <person name="Mondo S."/>
            <person name="Pangilinan J."/>
            <person name="Riley R."/>
            <person name="LaButti K."/>
            <person name="Andreopoulos B."/>
            <person name="Lipzen A."/>
            <person name="Chen C."/>
            <person name="Yan M."/>
            <person name="Daum C."/>
            <person name="Ng V."/>
            <person name="Clum A."/>
            <person name="Steindorff A."/>
            <person name="Ohm R.A."/>
            <person name="Martin F."/>
            <person name="Silar P."/>
            <person name="Natvig D.O."/>
            <person name="Lalanne C."/>
            <person name="Gautier V."/>
            <person name="Ament-Velasquez S.L."/>
            <person name="Kruys A."/>
            <person name="Hutchinson M.I."/>
            <person name="Powell A.J."/>
            <person name="Barry K."/>
            <person name="Miller A.N."/>
            <person name="Grigoriev I.V."/>
            <person name="Debuchy R."/>
            <person name="Gladieux P."/>
            <person name="Hiltunen Thoren M."/>
            <person name="Johannesson H."/>
        </authorList>
    </citation>
    <scope>NUCLEOTIDE SEQUENCE</scope>
    <source>
        <strain evidence="5">PSN309</strain>
    </source>
</reference>
<reference evidence="5" key="2">
    <citation type="submission" date="2023-05" db="EMBL/GenBank/DDBJ databases">
        <authorList>
            <consortium name="Lawrence Berkeley National Laboratory"/>
            <person name="Steindorff A."/>
            <person name="Hensen N."/>
            <person name="Bonometti L."/>
            <person name="Westerberg I."/>
            <person name="Brannstrom I.O."/>
            <person name="Guillou S."/>
            <person name="Cros-Aarteil S."/>
            <person name="Calhoun S."/>
            <person name="Haridas S."/>
            <person name="Kuo A."/>
            <person name="Mondo S."/>
            <person name="Pangilinan J."/>
            <person name="Riley R."/>
            <person name="Labutti K."/>
            <person name="Andreopoulos B."/>
            <person name="Lipzen A."/>
            <person name="Chen C."/>
            <person name="Yanf M."/>
            <person name="Daum C."/>
            <person name="Ng V."/>
            <person name="Clum A."/>
            <person name="Ohm R."/>
            <person name="Martin F."/>
            <person name="Silar P."/>
            <person name="Natvig D."/>
            <person name="Lalanne C."/>
            <person name="Gautier V."/>
            <person name="Ament-Velasquez S.L."/>
            <person name="Kruys A."/>
            <person name="Hutchinson M.I."/>
            <person name="Powell A.J."/>
            <person name="Barry K."/>
            <person name="Miller A.N."/>
            <person name="Grigoriev I.V."/>
            <person name="Debuchy R."/>
            <person name="Gladieux P."/>
            <person name="Thoren M.H."/>
            <person name="Johannesson H."/>
        </authorList>
    </citation>
    <scope>NUCLEOTIDE SEQUENCE</scope>
    <source>
        <strain evidence="5">PSN309</strain>
    </source>
</reference>
<keyword evidence="1" id="KW-0378">Hydrolase</keyword>
<dbReference type="CDD" id="cd00842">
    <property type="entry name" value="MPP_ASMase"/>
    <property type="match status" value="1"/>
</dbReference>
<accession>A0AAN6WPE2</accession>
<evidence type="ECO:0000256" key="2">
    <source>
        <dbReference type="ARBA" id="ARBA00023180"/>
    </source>
</evidence>
<name>A0AAN6WPE2_9PEZI</name>
<keyword evidence="2" id="KW-0325">Glycoprotein</keyword>
<dbReference type="InterPro" id="IPR041805">
    <property type="entry name" value="ASMase/PPN1_MPP"/>
</dbReference>
<keyword evidence="6" id="KW-1185">Reference proteome</keyword>
<comment type="caution">
    <text evidence="5">The sequence shown here is derived from an EMBL/GenBank/DDBJ whole genome shotgun (WGS) entry which is preliminary data.</text>
</comment>